<evidence type="ECO:0000313" key="3">
    <source>
        <dbReference type="Proteomes" id="UP000585474"/>
    </source>
</evidence>
<sequence>MSSCQARGHARSLRRTCEDHGACENSEEGDGENHQESMIRGGANTLGGNVRGVGGAPPTTFASAEFMQGVKNTV</sequence>
<comment type="caution">
    <text evidence="2">The sequence shown here is derived from an EMBL/GenBank/DDBJ whole genome shotgun (WGS) entry which is preliminary data.</text>
</comment>
<organism evidence="2 3">
    <name type="scientific">Actinidia rufa</name>
    <dbReference type="NCBI Taxonomy" id="165716"/>
    <lineage>
        <taxon>Eukaryota</taxon>
        <taxon>Viridiplantae</taxon>
        <taxon>Streptophyta</taxon>
        <taxon>Embryophyta</taxon>
        <taxon>Tracheophyta</taxon>
        <taxon>Spermatophyta</taxon>
        <taxon>Magnoliopsida</taxon>
        <taxon>eudicotyledons</taxon>
        <taxon>Gunneridae</taxon>
        <taxon>Pentapetalae</taxon>
        <taxon>asterids</taxon>
        <taxon>Ericales</taxon>
        <taxon>Actinidiaceae</taxon>
        <taxon>Actinidia</taxon>
    </lineage>
</organism>
<protein>
    <submittedName>
        <fullName evidence="2">Uncharacterized protein</fullName>
    </submittedName>
</protein>
<feature type="region of interest" description="Disordered" evidence="1">
    <location>
        <begin position="1"/>
        <end position="54"/>
    </location>
</feature>
<keyword evidence="3" id="KW-1185">Reference proteome</keyword>
<reference evidence="2 3" key="1">
    <citation type="submission" date="2019-07" db="EMBL/GenBank/DDBJ databases">
        <title>De Novo Assembly of kiwifruit Actinidia rufa.</title>
        <authorList>
            <person name="Sugita-Konishi S."/>
            <person name="Sato K."/>
            <person name="Mori E."/>
            <person name="Abe Y."/>
            <person name="Kisaki G."/>
            <person name="Hamano K."/>
            <person name="Suezawa K."/>
            <person name="Otani M."/>
            <person name="Fukuda T."/>
            <person name="Manabe T."/>
            <person name="Gomi K."/>
            <person name="Tabuchi M."/>
            <person name="Akimitsu K."/>
            <person name="Kataoka I."/>
        </authorList>
    </citation>
    <scope>NUCLEOTIDE SEQUENCE [LARGE SCALE GENOMIC DNA]</scope>
    <source>
        <strain evidence="3">cv. Fuchu</strain>
    </source>
</reference>
<dbReference type="EMBL" id="BJWL01000005">
    <property type="protein sequence ID" value="GFY87678.1"/>
    <property type="molecule type" value="Genomic_DNA"/>
</dbReference>
<name>A0A7J0EMH7_9ERIC</name>
<evidence type="ECO:0000256" key="1">
    <source>
        <dbReference type="SAM" id="MobiDB-lite"/>
    </source>
</evidence>
<proteinExistence type="predicted"/>
<dbReference type="AlphaFoldDB" id="A0A7J0EMH7"/>
<evidence type="ECO:0000313" key="2">
    <source>
        <dbReference type="EMBL" id="GFY87678.1"/>
    </source>
</evidence>
<dbReference type="Proteomes" id="UP000585474">
    <property type="component" value="Unassembled WGS sequence"/>
</dbReference>
<accession>A0A7J0EMH7</accession>
<gene>
    <name evidence="2" type="ORF">Acr_05g0013170</name>
</gene>